<accession>A0A0E9STS6</accession>
<sequence>MHSVPGGGTVSLKGASPPSPGLHLRATLLKT</sequence>
<dbReference type="EMBL" id="GBXM01063915">
    <property type="protein sequence ID" value="JAH44662.1"/>
    <property type="molecule type" value="Transcribed_RNA"/>
</dbReference>
<feature type="region of interest" description="Disordered" evidence="1">
    <location>
        <begin position="1"/>
        <end position="31"/>
    </location>
</feature>
<organism evidence="2">
    <name type="scientific">Anguilla anguilla</name>
    <name type="common">European freshwater eel</name>
    <name type="synonym">Muraena anguilla</name>
    <dbReference type="NCBI Taxonomy" id="7936"/>
    <lineage>
        <taxon>Eukaryota</taxon>
        <taxon>Metazoa</taxon>
        <taxon>Chordata</taxon>
        <taxon>Craniata</taxon>
        <taxon>Vertebrata</taxon>
        <taxon>Euteleostomi</taxon>
        <taxon>Actinopterygii</taxon>
        <taxon>Neopterygii</taxon>
        <taxon>Teleostei</taxon>
        <taxon>Anguilliformes</taxon>
        <taxon>Anguillidae</taxon>
        <taxon>Anguilla</taxon>
    </lineage>
</organism>
<evidence type="ECO:0000313" key="2">
    <source>
        <dbReference type="EMBL" id="JAH44662.1"/>
    </source>
</evidence>
<protein>
    <submittedName>
        <fullName evidence="2">Uncharacterized protein</fullName>
    </submittedName>
</protein>
<reference evidence="2" key="2">
    <citation type="journal article" date="2015" name="Fish Shellfish Immunol.">
        <title>Early steps in the European eel (Anguilla anguilla)-Vibrio vulnificus interaction in the gills: Role of the RtxA13 toxin.</title>
        <authorList>
            <person name="Callol A."/>
            <person name="Pajuelo D."/>
            <person name="Ebbesson L."/>
            <person name="Teles M."/>
            <person name="MacKenzie S."/>
            <person name="Amaro C."/>
        </authorList>
    </citation>
    <scope>NUCLEOTIDE SEQUENCE</scope>
</reference>
<name>A0A0E9STS6_ANGAN</name>
<reference evidence="2" key="1">
    <citation type="submission" date="2014-11" db="EMBL/GenBank/DDBJ databases">
        <authorList>
            <person name="Amaro Gonzalez C."/>
        </authorList>
    </citation>
    <scope>NUCLEOTIDE SEQUENCE</scope>
</reference>
<evidence type="ECO:0000256" key="1">
    <source>
        <dbReference type="SAM" id="MobiDB-lite"/>
    </source>
</evidence>
<dbReference type="AlphaFoldDB" id="A0A0E9STS6"/>
<proteinExistence type="predicted"/>